<feature type="region of interest" description="Disordered" evidence="1">
    <location>
        <begin position="1"/>
        <end position="32"/>
    </location>
</feature>
<dbReference type="RefSeq" id="XP_031868916.1">
    <property type="nucleotide sequence ID" value="XM_032015495.1"/>
</dbReference>
<dbReference type="EMBL" id="NPIC01000005">
    <property type="protein sequence ID" value="RDL36260.1"/>
    <property type="molecule type" value="Genomic_DNA"/>
</dbReference>
<comment type="caution">
    <text evidence="2">The sequence shown here is derived from an EMBL/GenBank/DDBJ whole genome shotgun (WGS) entry which is preliminary data.</text>
</comment>
<feature type="compositionally biased region" description="Pro residues" evidence="1">
    <location>
        <begin position="76"/>
        <end position="85"/>
    </location>
</feature>
<reference evidence="2 3" key="1">
    <citation type="journal article" date="2018" name="IMA Fungus">
        <title>IMA Genome-F 9: Draft genome sequence of Annulohypoxylon stygium, Aspergillus mulundensis, Berkeleyomyces basicola (syn. Thielaviopsis basicola), Ceratocystis smalleyi, two Cercospora beticola strains, Coleophoma cylindrospora, Fusarium fracticaudum, Phialophora cf. hyalina, and Morchella septimelata.</title>
        <authorList>
            <person name="Wingfield B.D."/>
            <person name="Bills G.F."/>
            <person name="Dong Y."/>
            <person name="Huang W."/>
            <person name="Nel W.J."/>
            <person name="Swalarsk-Parry B.S."/>
            <person name="Vaghefi N."/>
            <person name="Wilken P.M."/>
            <person name="An Z."/>
            <person name="de Beer Z.W."/>
            <person name="De Vos L."/>
            <person name="Chen L."/>
            <person name="Duong T.A."/>
            <person name="Gao Y."/>
            <person name="Hammerbacher A."/>
            <person name="Kikkert J.R."/>
            <person name="Li Y."/>
            <person name="Li H."/>
            <person name="Li K."/>
            <person name="Li Q."/>
            <person name="Liu X."/>
            <person name="Ma X."/>
            <person name="Naidoo K."/>
            <person name="Pethybridge S.J."/>
            <person name="Sun J."/>
            <person name="Steenkamp E.T."/>
            <person name="van der Nest M.A."/>
            <person name="van Wyk S."/>
            <person name="Wingfield M.J."/>
            <person name="Xiong C."/>
            <person name="Yue Q."/>
            <person name="Zhang X."/>
        </authorList>
    </citation>
    <scope>NUCLEOTIDE SEQUENCE [LARGE SCALE GENOMIC DNA]</scope>
    <source>
        <strain evidence="2 3">BP 5553</strain>
    </source>
</reference>
<protein>
    <recommendedName>
        <fullName evidence="4">Protein kinase domain-containing protein</fullName>
    </recommendedName>
</protein>
<feature type="region of interest" description="Disordered" evidence="1">
    <location>
        <begin position="73"/>
        <end position="96"/>
    </location>
</feature>
<name>A0A370TL48_9HELO</name>
<dbReference type="OrthoDB" id="3432205at2759"/>
<gene>
    <name evidence="2" type="ORF">BP5553_06872</name>
</gene>
<proteinExistence type="predicted"/>
<dbReference type="AlphaFoldDB" id="A0A370TL48"/>
<evidence type="ECO:0000256" key="1">
    <source>
        <dbReference type="SAM" id="MobiDB-lite"/>
    </source>
</evidence>
<dbReference type="STRING" id="2656787.A0A370TL48"/>
<evidence type="ECO:0000313" key="2">
    <source>
        <dbReference type="EMBL" id="RDL36260.1"/>
    </source>
</evidence>
<dbReference type="Proteomes" id="UP000254866">
    <property type="component" value="Unassembled WGS sequence"/>
</dbReference>
<dbReference type="SUPFAM" id="SSF56112">
    <property type="entry name" value="Protein kinase-like (PK-like)"/>
    <property type="match status" value="1"/>
</dbReference>
<dbReference type="GeneID" id="43599721"/>
<keyword evidence="3" id="KW-1185">Reference proteome</keyword>
<evidence type="ECO:0008006" key="4">
    <source>
        <dbReference type="Google" id="ProtNLM"/>
    </source>
</evidence>
<evidence type="ECO:0000313" key="3">
    <source>
        <dbReference type="Proteomes" id="UP000254866"/>
    </source>
</evidence>
<dbReference type="InterPro" id="IPR011009">
    <property type="entry name" value="Kinase-like_dom_sf"/>
</dbReference>
<dbReference type="Gene3D" id="1.10.510.10">
    <property type="entry name" value="Transferase(Phosphotransferase) domain 1"/>
    <property type="match status" value="1"/>
</dbReference>
<organism evidence="2 3">
    <name type="scientific">Venustampulla echinocandica</name>
    <dbReference type="NCBI Taxonomy" id="2656787"/>
    <lineage>
        <taxon>Eukaryota</taxon>
        <taxon>Fungi</taxon>
        <taxon>Dikarya</taxon>
        <taxon>Ascomycota</taxon>
        <taxon>Pezizomycotina</taxon>
        <taxon>Leotiomycetes</taxon>
        <taxon>Helotiales</taxon>
        <taxon>Pleuroascaceae</taxon>
        <taxon>Venustampulla</taxon>
    </lineage>
</organism>
<sequence>MATESHRKTRFPAPGRAGSRLTDQEDPNAKRQTLFPGGMRIRTLSLLESNKSPVKSNIEGNALQILSRSVKVNPPNAVPTRPPPEMKIKNRRPYHPSGLHTLTPWDTYKALRPLQRGGEVTAACARTDPSRMVTIKKLSLSQFQEFRSCQHENLLVIIDGYRAEDQIFVVTDYTVSTLKYIIAIALPLEELHVFEGMQYLSEFGITRNKLDSSSVLFLSDGCVKLGVLDEIALLHRLKNIQAYFDECESADPASARSLGVIAMEMMQNNIPPATEKLVLNNPDQWSAEASDFLDIASWATLKEIQKVRDLYFA</sequence>
<accession>A0A370TL48</accession>